<dbReference type="Gene3D" id="3.90.79.10">
    <property type="entry name" value="Nucleoside Triphosphate Pyrophosphohydrolase"/>
    <property type="match status" value="1"/>
</dbReference>
<name>A0AAN7CAU8_9PEZI</name>
<dbReference type="InterPro" id="IPR015797">
    <property type="entry name" value="NUDIX_hydrolase-like_dom_sf"/>
</dbReference>
<proteinExistence type="predicted"/>
<evidence type="ECO:0000313" key="2">
    <source>
        <dbReference type="Proteomes" id="UP001303760"/>
    </source>
</evidence>
<gene>
    <name evidence="1" type="ORF">C8A03DRAFT_44567</name>
</gene>
<dbReference type="SUPFAM" id="SSF55811">
    <property type="entry name" value="Nudix"/>
    <property type="match status" value="1"/>
</dbReference>
<keyword evidence="2" id="KW-1185">Reference proteome</keyword>
<dbReference type="Proteomes" id="UP001303760">
    <property type="component" value="Unassembled WGS sequence"/>
</dbReference>
<dbReference type="AlphaFoldDB" id="A0AAN7CAU8"/>
<comment type="caution">
    <text evidence="1">The sequence shown here is derived from an EMBL/GenBank/DDBJ whole genome shotgun (WGS) entry which is preliminary data.</text>
</comment>
<reference evidence="1" key="2">
    <citation type="submission" date="2023-05" db="EMBL/GenBank/DDBJ databases">
        <authorList>
            <consortium name="Lawrence Berkeley National Laboratory"/>
            <person name="Steindorff A."/>
            <person name="Hensen N."/>
            <person name="Bonometti L."/>
            <person name="Westerberg I."/>
            <person name="Brannstrom I.O."/>
            <person name="Guillou S."/>
            <person name="Cros-Aarteil S."/>
            <person name="Calhoun S."/>
            <person name="Haridas S."/>
            <person name="Kuo A."/>
            <person name="Mondo S."/>
            <person name="Pangilinan J."/>
            <person name="Riley R."/>
            <person name="Labutti K."/>
            <person name="Andreopoulos B."/>
            <person name="Lipzen A."/>
            <person name="Chen C."/>
            <person name="Yanf M."/>
            <person name="Daum C."/>
            <person name="Ng V."/>
            <person name="Clum A."/>
            <person name="Ohm R."/>
            <person name="Martin F."/>
            <person name="Silar P."/>
            <person name="Natvig D."/>
            <person name="Lalanne C."/>
            <person name="Gautier V."/>
            <person name="Ament-Velasquez S.L."/>
            <person name="Kruys A."/>
            <person name="Hutchinson M.I."/>
            <person name="Powell A.J."/>
            <person name="Barry K."/>
            <person name="Miller A.N."/>
            <person name="Grigoriev I.V."/>
            <person name="Debuchy R."/>
            <person name="Gladieux P."/>
            <person name="Thoren M.H."/>
            <person name="Johannesson H."/>
        </authorList>
    </citation>
    <scope>NUCLEOTIDE SEQUENCE</scope>
    <source>
        <strain evidence="1">CBS 532.94</strain>
    </source>
</reference>
<organism evidence="1 2">
    <name type="scientific">Achaetomium macrosporum</name>
    <dbReference type="NCBI Taxonomy" id="79813"/>
    <lineage>
        <taxon>Eukaryota</taxon>
        <taxon>Fungi</taxon>
        <taxon>Dikarya</taxon>
        <taxon>Ascomycota</taxon>
        <taxon>Pezizomycotina</taxon>
        <taxon>Sordariomycetes</taxon>
        <taxon>Sordariomycetidae</taxon>
        <taxon>Sordariales</taxon>
        <taxon>Chaetomiaceae</taxon>
        <taxon>Achaetomium</taxon>
    </lineage>
</organism>
<accession>A0AAN7CAU8</accession>
<dbReference type="EMBL" id="MU860131">
    <property type="protein sequence ID" value="KAK4237593.1"/>
    <property type="molecule type" value="Genomic_DNA"/>
</dbReference>
<reference evidence="1" key="1">
    <citation type="journal article" date="2023" name="Mol. Phylogenet. Evol.">
        <title>Genome-scale phylogeny and comparative genomics of the fungal order Sordariales.</title>
        <authorList>
            <person name="Hensen N."/>
            <person name="Bonometti L."/>
            <person name="Westerberg I."/>
            <person name="Brannstrom I.O."/>
            <person name="Guillou S."/>
            <person name="Cros-Aarteil S."/>
            <person name="Calhoun S."/>
            <person name="Haridas S."/>
            <person name="Kuo A."/>
            <person name="Mondo S."/>
            <person name="Pangilinan J."/>
            <person name="Riley R."/>
            <person name="LaButti K."/>
            <person name="Andreopoulos B."/>
            <person name="Lipzen A."/>
            <person name="Chen C."/>
            <person name="Yan M."/>
            <person name="Daum C."/>
            <person name="Ng V."/>
            <person name="Clum A."/>
            <person name="Steindorff A."/>
            <person name="Ohm R.A."/>
            <person name="Martin F."/>
            <person name="Silar P."/>
            <person name="Natvig D.O."/>
            <person name="Lalanne C."/>
            <person name="Gautier V."/>
            <person name="Ament-Velasquez S.L."/>
            <person name="Kruys A."/>
            <person name="Hutchinson M.I."/>
            <person name="Powell A.J."/>
            <person name="Barry K."/>
            <person name="Miller A.N."/>
            <person name="Grigoriev I.V."/>
            <person name="Debuchy R."/>
            <person name="Gladieux P."/>
            <person name="Hiltunen Thoren M."/>
            <person name="Johannesson H."/>
        </authorList>
    </citation>
    <scope>NUCLEOTIDE SEQUENCE</scope>
    <source>
        <strain evidence="1">CBS 532.94</strain>
    </source>
</reference>
<protein>
    <submittedName>
        <fullName evidence="1">Uncharacterized protein</fullName>
    </submittedName>
</protein>
<sequence length="188" mass="21804">MPDFSEHCNGLPTLLIRDLNNTRLSTGAVLVRLSTDEICVLHDRERHEYVLPYTSRSYIERPRDTAMRTATESTGFRCHLPVVNLLTHVGSTITKRAGMSHGIPEPFTLQICHVEDDQVQVIWRFVVEVDEKQPQSEFRLHKKRYAVEFYSYADVHSKLTIQLDREMVRKAIDVLGATYPWSDKKYRG</sequence>
<evidence type="ECO:0000313" key="1">
    <source>
        <dbReference type="EMBL" id="KAK4237593.1"/>
    </source>
</evidence>